<dbReference type="Gene3D" id="2.40.400.10">
    <property type="entry name" value="Acetoacetate decarboxylase-like"/>
    <property type="match status" value="1"/>
</dbReference>
<gene>
    <name evidence="1" type="ORF">GCM10014713_06130</name>
</gene>
<name>A0A918GXR8_9ACTN</name>
<accession>A0A918GXR8</accession>
<dbReference type="EMBL" id="BMQQ01000001">
    <property type="protein sequence ID" value="GGT16018.1"/>
    <property type="molecule type" value="Genomic_DNA"/>
</dbReference>
<dbReference type="RefSeq" id="WP_189199655.1">
    <property type="nucleotide sequence ID" value="NZ_BMQQ01000001.1"/>
</dbReference>
<proteinExistence type="predicted"/>
<reference evidence="1" key="1">
    <citation type="journal article" date="2014" name="Int. J. Syst. Evol. Microbiol.">
        <title>Complete genome sequence of Corynebacterium casei LMG S-19264T (=DSM 44701T), isolated from a smear-ripened cheese.</title>
        <authorList>
            <consortium name="US DOE Joint Genome Institute (JGI-PGF)"/>
            <person name="Walter F."/>
            <person name="Albersmeier A."/>
            <person name="Kalinowski J."/>
            <person name="Ruckert C."/>
        </authorList>
    </citation>
    <scope>NUCLEOTIDE SEQUENCE</scope>
    <source>
        <strain evidence="1">JCM 3172</strain>
    </source>
</reference>
<dbReference type="SUPFAM" id="SSF160104">
    <property type="entry name" value="Acetoacetate decarboxylase-like"/>
    <property type="match status" value="1"/>
</dbReference>
<evidence type="ECO:0000313" key="1">
    <source>
        <dbReference type="EMBL" id="GGT16018.1"/>
    </source>
</evidence>
<dbReference type="Proteomes" id="UP000619486">
    <property type="component" value="Unassembled WGS sequence"/>
</dbReference>
<comment type="caution">
    <text evidence="1">The sequence shown here is derived from an EMBL/GenBank/DDBJ whole genome shotgun (WGS) entry which is preliminary data.</text>
</comment>
<reference evidence="1" key="2">
    <citation type="submission" date="2020-09" db="EMBL/GenBank/DDBJ databases">
        <authorList>
            <person name="Sun Q."/>
            <person name="Ohkuma M."/>
        </authorList>
    </citation>
    <scope>NUCLEOTIDE SEQUENCE</scope>
    <source>
        <strain evidence="1">JCM 3172</strain>
    </source>
</reference>
<dbReference type="InterPro" id="IPR023375">
    <property type="entry name" value="ADC_dom_sf"/>
</dbReference>
<sequence>MTLRLPNSFSCTSRTAVLESEDPIDFRPLAQPGLPERIAARLVTRRFLVTRSHVRSTVSGDHTIDFSETLVKIPVRVGERSHLFPVVTYVDHEYSLIRGYLLGFHKLLAPPAGDGDRWTTRMPGFDVDLRAEGDLPGGEADLPPEQSHPFLLWTDYAVGEAHSHGLRTLTVERYERQRVGFLRPARPEKQTAANGTARVASLYEIADRFDLTGVKAVDG</sequence>
<evidence type="ECO:0000313" key="2">
    <source>
        <dbReference type="Proteomes" id="UP000619486"/>
    </source>
</evidence>
<dbReference type="AlphaFoldDB" id="A0A918GXR8"/>
<keyword evidence="2" id="KW-1185">Reference proteome</keyword>
<protein>
    <submittedName>
        <fullName evidence="1">Uncharacterized protein</fullName>
    </submittedName>
</protein>
<organism evidence="1 2">
    <name type="scientific">Streptomyces purpureus</name>
    <dbReference type="NCBI Taxonomy" id="1951"/>
    <lineage>
        <taxon>Bacteria</taxon>
        <taxon>Bacillati</taxon>
        <taxon>Actinomycetota</taxon>
        <taxon>Actinomycetes</taxon>
        <taxon>Kitasatosporales</taxon>
        <taxon>Streptomycetaceae</taxon>
        <taxon>Streptomyces</taxon>
    </lineage>
</organism>